<comment type="caution">
    <text evidence="13">The sequence shown here is derived from an EMBL/GenBank/DDBJ whole genome shotgun (WGS) entry which is preliminary data.</text>
</comment>
<gene>
    <name evidence="13" type="ORF">GM173_08700</name>
</gene>
<feature type="transmembrane region" description="Helical" evidence="12">
    <location>
        <begin position="167"/>
        <end position="186"/>
    </location>
</feature>
<keyword evidence="6" id="KW-0560">Oxidoreductase</keyword>
<keyword evidence="8" id="KW-0350">Heme biosynthesis</keyword>
<feature type="transmembrane region" description="Helical" evidence="12">
    <location>
        <begin position="76"/>
        <end position="94"/>
    </location>
</feature>
<dbReference type="EMBL" id="WOFE01000003">
    <property type="protein sequence ID" value="MBM5571657.1"/>
    <property type="molecule type" value="Genomic_DNA"/>
</dbReference>
<feature type="transmembrane region" description="Helical" evidence="12">
    <location>
        <begin position="296"/>
        <end position="316"/>
    </location>
</feature>
<dbReference type="Pfam" id="PF02628">
    <property type="entry name" value="COX15-CtaA"/>
    <property type="match status" value="1"/>
</dbReference>
<protein>
    <submittedName>
        <fullName evidence="13">Heme A synthase</fullName>
    </submittedName>
</protein>
<dbReference type="PANTHER" id="PTHR35457">
    <property type="entry name" value="HEME A SYNTHASE"/>
    <property type="match status" value="1"/>
</dbReference>
<evidence type="ECO:0000256" key="4">
    <source>
        <dbReference type="ARBA" id="ARBA00022723"/>
    </source>
</evidence>
<evidence type="ECO:0000256" key="3">
    <source>
        <dbReference type="ARBA" id="ARBA00022692"/>
    </source>
</evidence>
<comment type="subcellular location">
    <subcellularLocation>
        <location evidence="1">Membrane</location>
        <topology evidence="1">Multi-pass membrane protein</topology>
    </subcellularLocation>
</comment>
<evidence type="ECO:0000256" key="6">
    <source>
        <dbReference type="ARBA" id="ARBA00023002"/>
    </source>
</evidence>
<evidence type="ECO:0000256" key="1">
    <source>
        <dbReference type="ARBA" id="ARBA00004141"/>
    </source>
</evidence>
<evidence type="ECO:0000256" key="9">
    <source>
        <dbReference type="ARBA" id="ARBA00023136"/>
    </source>
</evidence>
<keyword evidence="10" id="KW-1015">Disulfide bond</keyword>
<organism evidence="13 14">
    <name type="scientific">Deefgea chitinilytica</name>
    <dbReference type="NCBI Taxonomy" id="570276"/>
    <lineage>
        <taxon>Bacteria</taxon>
        <taxon>Pseudomonadati</taxon>
        <taxon>Pseudomonadota</taxon>
        <taxon>Betaproteobacteria</taxon>
        <taxon>Neisseriales</taxon>
        <taxon>Chitinibacteraceae</taxon>
        <taxon>Deefgea</taxon>
    </lineage>
</organism>
<feature type="transmembrane region" description="Helical" evidence="12">
    <location>
        <begin position="128"/>
        <end position="155"/>
    </location>
</feature>
<dbReference type="RefSeq" id="WP_239078445.1">
    <property type="nucleotide sequence ID" value="NZ_WOFE01000003.1"/>
</dbReference>
<name>A0ABS2CC88_9NEIS</name>
<feature type="transmembrane region" description="Helical" evidence="12">
    <location>
        <begin position="240"/>
        <end position="257"/>
    </location>
</feature>
<accession>A0ABS2CC88</accession>
<keyword evidence="7" id="KW-0408">Iron</keyword>
<feature type="transmembrane region" description="Helical" evidence="12">
    <location>
        <begin position="5"/>
        <end position="26"/>
    </location>
</feature>
<feature type="transmembrane region" description="Helical" evidence="12">
    <location>
        <begin position="269"/>
        <end position="290"/>
    </location>
</feature>
<reference evidence="13 14" key="1">
    <citation type="submission" date="2019-11" db="EMBL/GenBank/DDBJ databases">
        <title>Novel Deefgea species.</title>
        <authorList>
            <person name="Han J.-H."/>
        </authorList>
    </citation>
    <scope>NUCLEOTIDE SEQUENCE [LARGE SCALE GENOMIC DNA]</scope>
    <source>
        <strain evidence="13 14">LMG 24817</strain>
    </source>
</reference>
<dbReference type="PANTHER" id="PTHR35457:SF1">
    <property type="entry name" value="HEME A SYNTHASE"/>
    <property type="match status" value="1"/>
</dbReference>
<keyword evidence="2" id="KW-1003">Cell membrane</keyword>
<keyword evidence="5 12" id="KW-1133">Transmembrane helix</keyword>
<sequence>MKTKVLFGLIIIWTFALIMLGAYVRLSDAGLGCPDWPGCYGQLTAPDEAHEIELAQQRFAGEVESIKGWIEMSHRYAAGILGLLVLVLSFTLFAQRERFAVPWWFIVLPVSVIVFQALLGMWTVTLKLMPAVVTAHLLGGMTLLAVLLALFARCFTQPHAILSGLRPWFFAALVAVFAQIMLGAWVSTNYAGLACNDFPLCQGQLSPPQGLMAAMRPDRDLGRDVSGVLLTVDHLAAIHWLHRVGAVLVLCVLGGLISKLRTLMPSLALALGAALLLQVGLGIANVLAALPLWLAVAHNGGAALLLSVLVYGYALLPRAIERPSLASTLPANMVRSPL</sequence>
<evidence type="ECO:0000313" key="14">
    <source>
        <dbReference type="Proteomes" id="UP001195660"/>
    </source>
</evidence>
<evidence type="ECO:0000256" key="11">
    <source>
        <dbReference type="ARBA" id="ARBA00023444"/>
    </source>
</evidence>
<keyword evidence="14" id="KW-1185">Reference proteome</keyword>
<proteinExistence type="predicted"/>
<evidence type="ECO:0000256" key="2">
    <source>
        <dbReference type="ARBA" id="ARBA00022475"/>
    </source>
</evidence>
<keyword evidence="9 12" id="KW-0472">Membrane</keyword>
<evidence type="ECO:0000256" key="10">
    <source>
        <dbReference type="ARBA" id="ARBA00023157"/>
    </source>
</evidence>
<dbReference type="InterPro" id="IPR003780">
    <property type="entry name" value="COX15/CtaA_fam"/>
</dbReference>
<keyword evidence="4" id="KW-0479">Metal-binding</keyword>
<feature type="transmembrane region" description="Helical" evidence="12">
    <location>
        <begin position="101"/>
        <end position="122"/>
    </location>
</feature>
<evidence type="ECO:0000256" key="7">
    <source>
        <dbReference type="ARBA" id="ARBA00023004"/>
    </source>
</evidence>
<dbReference type="Proteomes" id="UP001195660">
    <property type="component" value="Unassembled WGS sequence"/>
</dbReference>
<dbReference type="InterPro" id="IPR050450">
    <property type="entry name" value="COX15/CtaA_HemeA_synthase"/>
</dbReference>
<evidence type="ECO:0000256" key="5">
    <source>
        <dbReference type="ARBA" id="ARBA00022989"/>
    </source>
</evidence>
<comment type="pathway">
    <text evidence="11">Porphyrin-containing compound metabolism.</text>
</comment>
<evidence type="ECO:0000256" key="12">
    <source>
        <dbReference type="SAM" id="Phobius"/>
    </source>
</evidence>
<keyword evidence="3 12" id="KW-0812">Transmembrane</keyword>
<evidence type="ECO:0000256" key="8">
    <source>
        <dbReference type="ARBA" id="ARBA00023133"/>
    </source>
</evidence>
<evidence type="ECO:0000313" key="13">
    <source>
        <dbReference type="EMBL" id="MBM5571657.1"/>
    </source>
</evidence>